<evidence type="ECO:0000313" key="2">
    <source>
        <dbReference type="EMBL" id="VFK53432.1"/>
    </source>
</evidence>
<organism evidence="3">
    <name type="scientific">Candidatus Kentrum sp. TUN</name>
    <dbReference type="NCBI Taxonomy" id="2126343"/>
    <lineage>
        <taxon>Bacteria</taxon>
        <taxon>Pseudomonadati</taxon>
        <taxon>Pseudomonadota</taxon>
        <taxon>Gammaproteobacteria</taxon>
        <taxon>Candidatus Kentrum</taxon>
    </lineage>
</organism>
<accession>A0A450ZLD8</accession>
<evidence type="ECO:0000313" key="3">
    <source>
        <dbReference type="EMBL" id="VFK54635.1"/>
    </source>
</evidence>
<proteinExistence type="predicted"/>
<gene>
    <name evidence="1" type="ORF">BECKTUN1418D_GA0071000_101223</name>
    <name evidence="3" type="ORF">BECKTUN1418E_GA0071001_10224</name>
    <name evidence="2" type="ORF">BECKTUN1418F_GA0071002_10214</name>
</gene>
<dbReference type="AlphaFoldDB" id="A0A450ZLD8"/>
<protein>
    <submittedName>
        <fullName evidence="3">Uncharacterized protein</fullName>
    </submittedName>
</protein>
<evidence type="ECO:0000313" key="1">
    <source>
        <dbReference type="EMBL" id="VFK51872.1"/>
    </source>
</evidence>
<reference evidence="3" key="1">
    <citation type="submission" date="2019-02" db="EMBL/GenBank/DDBJ databases">
        <authorList>
            <person name="Gruber-Vodicka R. H."/>
            <person name="Seah K. B. B."/>
        </authorList>
    </citation>
    <scope>NUCLEOTIDE SEQUENCE</scope>
    <source>
        <strain evidence="1">BECK_BY1</strain>
        <strain evidence="3">BECK_BY2</strain>
        <strain evidence="2">BECK_BY3</strain>
    </source>
</reference>
<sequence length="76" mass="8537">MKSTPLMRLNYTCRLNTFHTDSEASPQTDKSVTRKVFDKAIKKFVGLSFFVTRGILCLGKNPKPTRSLPAVEMTGE</sequence>
<dbReference type="EMBL" id="CAADFX010000012">
    <property type="protein sequence ID" value="VFK51872.1"/>
    <property type="molecule type" value="Genomic_DNA"/>
</dbReference>
<dbReference type="EMBL" id="CAADFY010000021">
    <property type="protein sequence ID" value="VFK53432.1"/>
    <property type="molecule type" value="Genomic_DNA"/>
</dbReference>
<name>A0A450ZLD8_9GAMM</name>
<dbReference type="EMBL" id="CAADFV010000022">
    <property type="protein sequence ID" value="VFK54635.1"/>
    <property type="molecule type" value="Genomic_DNA"/>
</dbReference>